<dbReference type="PANTHER" id="PTHR38595">
    <property type="entry name" value="CYTOPLASMIC PROTEIN-RELATED"/>
    <property type="match status" value="1"/>
</dbReference>
<sequence length="170" mass="18884">MAELTLQERLQPSLLDRLTDDDPHNPKESAERRVMNQNQLKASVLRDLAWLLNTTALLDSESAAQMPAGSSVINFGLPPLSGHTASSIDVQLVESVLTEIIETYEPRLLKGSLRVRAQLQSDEMNHNALSFEIEADLWAEPVPLRLLLSTDLDLETGHIKVAPVDGRRRS</sequence>
<accession>A0ABY5AE70</accession>
<dbReference type="Proteomes" id="UP001054897">
    <property type="component" value="Chromosome"/>
</dbReference>
<dbReference type="SUPFAM" id="SSF160719">
    <property type="entry name" value="gpW/gp25-like"/>
    <property type="match status" value="1"/>
</dbReference>
<dbReference type="GeneID" id="300081535"/>
<name>A0ABY5AE70_9GAMM</name>
<evidence type="ECO:0000259" key="2">
    <source>
        <dbReference type="Pfam" id="PF04965"/>
    </source>
</evidence>
<organism evidence="3 4">
    <name type="scientific">Ectopseudomonas hydrolytica</name>
    <dbReference type="NCBI Taxonomy" id="2493633"/>
    <lineage>
        <taxon>Bacteria</taxon>
        <taxon>Pseudomonadati</taxon>
        <taxon>Pseudomonadota</taxon>
        <taxon>Gammaproteobacteria</taxon>
        <taxon>Pseudomonadales</taxon>
        <taxon>Pseudomonadaceae</taxon>
        <taxon>Ectopseudomonas</taxon>
    </lineage>
</organism>
<feature type="region of interest" description="Disordered" evidence="1">
    <location>
        <begin position="12"/>
        <end position="32"/>
    </location>
</feature>
<feature type="compositionally biased region" description="Basic and acidic residues" evidence="1">
    <location>
        <begin position="17"/>
        <end position="32"/>
    </location>
</feature>
<dbReference type="PANTHER" id="PTHR38595:SF1">
    <property type="entry name" value="TYPE VI SECRETION SYSTEM COMPONENT TSSE1"/>
    <property type="match status" value="1"/>
</dbReference>
<reference evidence="3" key="1">
    <citation type="submission" date="2022-06" db="EMBL/GenBank/DDBJ databases">
        <title>Complete genome of Pseudomonas hydrolytica DSWY01T.</title>
        <authorList>
            <person name="Jung J."/>
            <person name="Jeon C.O."/>
        </authorList>
    </citation>
    <scope>NUCLEOTIDE SEQUENCE</scope>
    <source>
        <strain evidence="3">DSWY01</strain>
    </source>
</reference>
<dbReference type="InterPro" id="IPR053176">
    <property type="entry name" value="T6SS_TssE1-like"/>
</dbReference>
<evidence type="ECO:0000313" key="3">
    <source>
        <dbReference type="EMBL" id="USR41943.1"/>
    </source>
</evidence>
<dbReference type="Pfam" id="PF04965">
    <property type="entry name" value="GPW_gp25"/>
    <property type="match status" value="1"/>
</dbReference>
<evidence type="ECO:0000313" key="4">
    <source>
        <dbReference type="Proteomes" id="UP001054897"/>
    </source>
</evidence>
<feature type="domain" description="IraD/Gp25-like" evidence="2">
    <location>
        <begin position="39"/>
        <end position="141"/>
    </location>
</feature>
<dbReference type="NCBIfam" id="TIGR03357">
    <property type="entry name" value="VI_zyme"/>
    <property type="match status" value="1"/>
</dbReference>
<dbReference type="RefSeq" id="WP_003244997.1">
    <property type="nucleotide sequence ID" value="NZ_CAXYQR010000001.1"/>
</dbReference>
<dbReference type="InterPro" id="IPR017737">
    <property type="entry name" value="TssE1-like"/>
</dbReference>
<protein>
    <submittedName>
        <fullName evidence="3">Type VI secretion system baseplate subunit TssE</fullName>
    </submittedName>
</protein>
<keyword evidence="4" id="KW-1185">Reference proteome</keyword>
<gene>
    <name evidence="3" type="primary">tssE</name>
    <name evidence="3" type="ORF">L1F06_011150</name>
</gene>
<evidence type="ECO:0000256" key="1">
    <source>
        <dbReference type="SAM" id="MobiDB-lite"/>
    </source>
</evidence>
<dbReference type="EMBL" id="CP099397">
    <property type="protein sequence ID" value="USR41943.1"/>
    <property type="molecule type" value="Genomic_DNA"/>
</dbReference>
<proteinExistence type="predicted"/>
<dbReference type="InterPro" id="IPR007048">
    <property type="entry name" value="IraD/Gp25-like"/>
</dbReference>